<dbReference type="PANTHER" id="PTHR12192">
    <property type="entry name" value="CATION TRANSPORT PROTEIN CHAC-RELATED"/>
    <property type="match status" value="1"/>
</dbReference>
<dbReference type="GO" id="GO:0006751">
    <property type="term" value="P:glutathione catabolic process"/>
    <property type="evidence" value="ECO:0007669"/>
    <property type="project" value="InterPro"/>
</dbReference>
<name>A0A2W5TY41_CERSP</name>
<accession>A0A2W5TY41</accession>
<protein>
    <recommendedName>
        <fullName evidence="1">glutathione-specific gamma-glutamylcyclotransferase</fullName>
        <ecNumber evidence="1">4.3.2.7</ecNumber>
    </recommendedName>
</protein>
<dbReference type="InterPro" id="IPR006840">
    <property type="entry name" value="ChaC"/>
</dbReference>
<dbReference type="CDD" id="cd06661">
    <property type="entry name" value="GGCT_like"/>
    <property type="match status" value="1"/>
</dbReference>
<dbReference type="PANTHER" id="PTHR12192:SF2">
    <property type="entry name" value="GLUTATHIONE-SPECIFIC GAMMA-GLUTAMYLCYCLOTRANSFERASE 2"/>
    <property type="match status" value="1"/>
</dbReference>
<organism evidence="3 4">
    <name type="scientific">Cereibacter sphaeroides</name>
    <name type="common">Rhodobacter sphaeroides</name>
    <dbReference type="NCBI Taxonomy" id="1063"/>
    <lineage>
        <taxon>Bacteria</taxon>
        <taxon>Pseudomonadati</taxon>
        <taxon>Pseudomonadota</taxon>
        <taxon>Alphaproteobacteria</taxon>
        <taxon>Rhodobacterales</taxon>
        <taxon>Paracoccaceae</taxon>
        <taxon>Cereibacter</taxon>
    </lineage>
</organism>
<comment type="caution">
    <text evidence="3">The sequence shown here is derived from an EMBL/GenBank/DDBJ whole genome shotgun (WGS) entry which is preliminary data.</text>
</comment>
<reference evidence="3 4" key="1">
    <citation type="submission" date="2017-08" db="EMBL/GenBank/DDBJ databases">
        <title>Infants hospitalized years apart are colonized by the same room-sourced microbial strains.</title>
        <authorList>
            <person name="Brooks B."/>
            <person name="Olm M.R."/>
            <person name="Firek B.A."/>
            <person name="Baker R."/>
            <person name="Thomas B.C."/>
            <person name="Morowitz M.J."/>
            <person name="Banfield J.F."/>
        </authorList>
    </citation>
    <scope>NUCLEOTIDE SEQUENCE [LARGE SCALE GENOMIC DNA]</scope>
    <source>
        <strain evidence="3">S2_003_000_R2_11</strain>
    </source>
</reference>
<evidence type="ECO:0000313" key="4">
    <source>
        <dbReference type="Proteomes" id="UP000248975"/>
    </source>
</evidence>
<dbReference type="GO" id="GO:0016740">
    <property type="term" value="F:transferase activity"/>
    <property type="evidence" value="ECO:0007669"/>
    <property type="project" value="UniProtKB-KW"/>
</dbReference>
<dbReference type="Pfam" id="PF04752">
    <property type="entry name" value="ChaC"/>
    <property type="match status" value="1"/>
</dbReference>
<dbReference type="EC" id="4.3.2.7" evidence="1"/>
<sequence>MTERQGGERLWVFGYGSLIWSPEFPVADRQVARVQGWHRSFCMWSIHYRGSVQSPGLVLALDRRDDAWCDGIAFAVTEGEEDAAIAALRERELISSAYEETWLPVVLGNGESVQALAYVINPNHDQYCGMLPLEEQARIIAGAAGVRGPNRDYLFSTTEHLETLGIADPDLAWLSARVRQIGDTSAA</sequence>
<dbReference type="AlphaFoldDB" id="A0A2W5TY41"/>
<dbReference type="GO" id="GO:0005737">
    <property type="term" value="C:cytoplasm"/>
    <property type="evidence" value="ECO:0007669"/>
    <property type="project" value="TreeGrafter"/>
</dbReference>
<keyword evidence="2" id="KW-0456">Lyase</keyword>
<evidence type="ECO:0000256" key="1">
    <source>
        <dbReference type="ARBA" id="ARBA00012344"/>
    </source>
</evidence>
<evidence type="ECO:0000313" key="3">
    <source>
        <dbReference type="EMBL" id="PZR01108.1"/>
    </source>
</evidence>
<proteinExistence type="predicted"/>
<dbReference type="SUPFAM" id="SSF110857">
    <property type="entry name" value="Gamma-glutamyl cyclotransferase-like"/>
    <property type="match status" value="1"/>
</dbReference>
<dbReference type="EMBL" id="QFQS01000001">
    <property type="protein sequence ID" value="PZR01108.1"/>
    <property type="molecule type" value="Genomic_DNA"/>
</dbReference>
<dbReference type="InterPro" id="IPR036568">
    <property type="entry name" value="GGCT-like_sf"/>
</dbReference>
<gene>
    <name evidence="3" type="ORF">DI533_09235</name>
</gene>
<dbReference type="Gene3D" id="3.10.490.10">
    <property type="entry name" value="Gamma-glutamyl cyclotransferase-like"/>
    <property type="match status" value="1"/>
</dbReference>
<keyword evidence="3" id="KW-0808">Transferase</keyword>
<dbReference type="GO" id="GO:0061928">
    <property type="term" value="F:glutathione specific gamma-glutamylcyclotransferase activity"/>
    <property type="evidence" value="ECO:0007669"/>
    <property type="project" value="UniProtKB-EC"/>
</dbReference>
<evidence type="ECO:0000256" key="2">
    <source>
        <dbReference type="ARBA" id="ARBA00023239"/>
    </source>
</evidence>
<dbReference type="Proteomes" id="UP000248975">
    <property type="component" value="Unassembled WGS sequence"/>
</dbReference>
<dbReference type="InterPro" id="IPR013024">
    <property type="entry name" value="GGCT-like"/>
</dbReference>